<dbReference type="PANTHER" id="PTHR28259">
    <property type="entry name" value="FLUORIDE EXPORT PROTEIN 1-RELATED"/>
    <property type="match status" value="1"/>
</dbReference>
<comment type="catalytic activity">
    <reaction evidence="11">
        <text>fluoride(in) = fluoride(out)</text>
        <dbReference type="Rhea" id="RHEA:76159"/>
        <dbReference type="ChEBI" id="CHEBI:17051"/>
    </reaction>
    <physiologicalReaction direction="left-to-right" evidence="11">
        <dbReference type="Rhea" id="RHEA:76160"/>
    </physiologicalReaction>
</comment>
<feature type="transmembrane region" description="Helical" evidence="12">
    <location>
        <begin position="39"/>
        <end position="62"/>
    </location>
</feature>
<accession>A0A1A9RD13</accession>
<protein>
    <recommendedName>
        <fullName evidence="12">Fluoride-specific ion channel FluC</fullName>
    </recommendedName>
</protein>
<keyword evidence="9 12" id="KW-0407">Ion channel</keyword>
<keyword evidence="12" id="KW-0813">Transport</keyword>
<evidence type="ECO:0000256" key="4">
    <source>
        <dbReference type="ARBA" id="ARBA00022692"/>
    </source>
</evidence>
<name>A0A1A9RD13_EIKCO</name>
<keyword evidence="12" id="KW-0479">Metal-binding</keyword>
<dbReference type="Proteomes" id="UP000078003">
    <property type="component" value="Unassembled WGS sequence"/>
</dbReference>
<evidence type="ECO:0000256" key="11">
    <source>
        <dbReference type="ARBA" id="ARBA00035585"/>
    </source>
</evidence>
<keyword evidence="3" id="KW-0997">Cell inner membrane</keyword>
<keyword evidence="6 12" id="KW-0915">Sodium</keyword>
<dbReference type="RefSeq" id="WP_049258313.1">
    <property type="nucleotide sequence ID" value="NZ_CAJPRZ010000012.1"/>
</dbReference>
<dbReference type="EMBL" id="LXSG01000035">
    <property type="protein sequence ID" value="OAM17606.1"/>
    <property type="molecule type" value="Genomic_DNA"/>
</dbReference>
<dbReference type="GO" id="GO:0140114">
    <property type="term" value="P:cellular detoxification of fluoride"/>
    <property type="evidence" value="ECO:0007669"/>
    <property type="project" value="UniProtKB-UniRule"/>
</dbReference>
<dbReference type="AlphaFoldDB" id="A0A1A9RD13"/>
<proteinExistence type="inferred from homology"/>
<reference evidence="15 16" key="1">
    <citation type="submission" date="2016-05" db="EMBL/GenBank/DDBJ databases">
        <title>Draft genome of Corynebacterium afermentans subsp. afermentans LCDC 88199T.</title>
        <authorList>
            <person name="Bernier A.-M."/>
            <person name="Bernard K."/>
        </authorList>
    </citation>
    <scope>NUCLEOTIDE SEQUENCE [LARGE SCALE GENOMIC DNA]</scope>
    <source>
        <strain evidence="16">NML01-0328</strain>
        <strain evidence="15">NML04-0072</strain>
    </source>
</reference>
<evidence type="ECO:0000313" key="15">
    <source>
        <dbReference type="Proteomes" id="UP000077589"/>
    </source>
</evidence>
<keyword evidence="2 12" id="KW-1003">Cell membrane</keyword>
<dbReference type="PANTHER" id="PTHR28259:SF1">
    <property type="entry name" value="FLUORIDE EXPORT PROTEIN 1-RELATED"/>
    <property type="match status" value="1"/>
</dbReference>
<reference evidence="13" key="2">
    <citation type="submission" date="2016-05" db="EMBL/GenBank/DDBJ databases">
        <authorList>
            <person name="Lavstsen T."/>
            <person name="Jespersen J.S."/>
        </authorList>
    </citation>
    <scope>NUCLEOTIDE SEQUENCE</scope>
    <source>
        <strain evidence="13">NML01-0328</strain>
        <strain evidence="14">NML04-0072</strain>
    </source>
</reference>
<feature type="transmembrane region" description="Helical" evidence="12">
    <location>
        <begin position="69"/>
        <end position="88"/>
    </location>
</feature>
<comment type="activity regulation">
    <text evidence="12">Na(+) is not transported, but it plays an essential structural role and its presence is essential for fluoride channel function.</text>
</comment>
<dbReference type="OrthoDB" id="9806299at2"/>
<evidence type="ECO:0000256" key="5">
    <source>
        <dbReference type="ARBA" id="ARBA00022989"/>
    </source>
</evidence>
<dbReference type="Pfam" id="PF02537">
    <property type="entry name" value="CRCB"/>
    <property type="match status" value="1"/>
</dbReference>
<dbReference type="GO" id="GO:0062054">
    <property type="term" value="F:fluoride channel activity"/>
    <property type="evidence" value="ECO:0007669"/>
    <property type="project" value="UniProtKB-UniRule"/>
</dbReference>
<comment type="subcellular location">
    <subcellularLocation>
        <location evidence="1 12">Cell membrane</location>
        <topology evidence="1 12">Multi-pass membrane protein</topology>
    </subcellularLocation>
</comment>
<dbReference type="GO" id="GO:0005886">
    <property type="term" value="C:plasma membrane"/>
    <property type="evidence" value="ECO:0007669"/>
    <property type="project" value="UniProtKB-SubCell"/>
</dbReference>
<feature type="binding site" evidence="12">
    <location>
        <position position="79"/>
    </location>
    <ligand>
        <name>Na(+)</name>
        <dbReference type="ChEBI" id="CHEBI:29101"/>
        <note>structural</note>
    </ligand>
</feature>
<keyword evidence="7 12" id="KW-0406">Ion transport</keyword>
<evidence type="ECO:0000313" key="14">
    <source>
        <dbReference type="EMBL" id="OAM17606.1"/>
    </source>
</evidence>
<evidence type="ECO:0000313" key="16">
    <source>
        <dbReference type="Proteomes" id="UP000078003"/>
    </source>
</evidence>
<organism evidence="13 16">
    <name type="scientific">Eikenella corrodens</name>
    <dbReference type="NCBI Taxonomy" id="539"/>
    <lineage>
        <taxon>Bacteria</taxon>
        <taxon>Pseudomonadati</taxon>
        <taxon>Pseudomonadota</taxon>
        <taxon>Betaproteobacteria</taxon>
        <taxon>Neisseriales</taxon>
        <taxon>Neisseriaceae</taxon>
        <taxon>Eikenella</taxon>
    </lineage>
</organism>
<evidence type="ECO:0000256" key="9">
    <source>
        <dbReference type="ARBA" id="ARBA00023303"/>
    </source>
</evidence>
<sequence length="131" mass="13918">MNPSLYSQPALIAIGATLGALLRWQLGLRFNPLFAQFAFGTWLANLLGCLLAGIILGLLLVGKPLTQPLQNALTVGFLGSLTTFSALSSEVSDRLLHKDWLHAGLILSLHTICGITATLLAAAAVQRLIRS</sequence>
<dbReference type="GO" id="GO:0046872">
    <property type="term" value="F:metal ion binding"/>
    <property type="evidence" value="ECO:0007669"/>
    <property type="project" value="UniProtKB-KW"/>
</dbReference>
<dbReference type="EMBL" id="LXSF01000012">
    <property type="protein sequence ID" value="OAM15542.1"/>
    <property type="molecule type" value="Genomic_DNA"/>
</dbReference>
<evidence type="ECO:0000256" key="10">
    <source>
        <dbReference type="ARBA" id="ARBA00035120"/>
    </source>
</evidence>
<dbReference type="STRING" id="539.A7P85_10255"/>
<evidence type="ECO:0000256" key="6">
    <source>
        <dbReference type="ARBA" id="ARBA00023053"/>
    </source>
</evidence>
<dbReference type="Proteomes" id="UP000077589">
    <property type="component" value="Unassembled WGS sequence"/>
</dbReference>
<comment type="caution">
    <text evidence="13">The sequence shown here is derived from an EMBL/GenBank/DDBJ whole genome shotgun (WGS) entry which is preliminary data.</text>
</comment>
<evidence type="ECO:0000256" key="1">
    <source>
        <dbReference type="ARBA" id="ARBA00004651"/>
    </source>
</evidence>
<evidence type="ECO:0000256" key="3">
    <source>
        <dbReference type="ARBA" id="ARBA00022519"/>
    </source>
</evidence>
<comment type="similarity">
    <text evidence="10 12">Belongs to the fluoride channel Fluc/FEX (TC 1.A.43) family.</text>
</comment>
<dbReference type="InterPro" id="IPR003691">
    <property type="entry name" value="FluC"/>
</dbReference>
<comment type="function">
    <text evidence="12">Fluoride-specific ion channel. Important for reducing fluoride concentration in the cell, thus reducing its toxicity.</text>
</comment>
<evidence type="ECO:0000256" key="7">
    <source>
        <dbReference type="ARBA" id="ARBA00023065"/>
    </source>
</evidence>
<keyword evidence="5 12" id="KW-1133">Transmembrane helix</keyword>
<evidence type="ECO:0000256" key="12">
    <source>
        <dbReference type="HAMAP-Rule" id="MF_00454"/>
    </source>
</evidence>
<feature type="transmembrane region" description="Helical" evidence="12">
    <location>
        <begin position="100"/>
        <end position="125"/>
    </location>
</feature>
<gene>
    <name evidence="12" type="primary">fluC</name>
    <name evidence="12" type="synonym">crcB</name>
    <name evidence="13" type="ORF">A7P85_10255</name>
    <name evidence="14" type="ORF">A7P90_07720</name>
</gene>
<evidence type="ECO:0000313" key="13">
    <source>
        <dbReference type="EMBL" id="OAM15542.1"/>
    </source>
</evidence>
<dbReference type="HAMAP" id="MF_00454">
    <property type="entry name" value="FluC"/>
    <property type="match status" value="1"/>
</dbReference>
<feature type="binding site" evidence="12">
    <location>
        <position position="82"/>
    </location>
    <ligand>
        <name>Na(+)</name>
        <dbReference type="ChEBI" id="CHEBI:29101"/>
        <note>structural</note>
    </ligand>
</feature>
<keyword evidence="4 12" id="KW-0812">Transmembrane</keyword>
<keyword evidence="8 12" id="KW-0472">Membrane</keyword>
<evidence type="ECO:0000256" key="8">
    <source>
        <dbReference type="ARBA" id="ARBA00023136"/>
    </source>
</evidence>
<evidence type="ECO:0000256" key="2">
    <source>
        <dbReference type="ARBA" id="ARBA00022475"/>
    </source>
</evidence>